<dbReference type="KEGG" id="rgu:A4W93_12780"/>
<sequence>MLPLAATPDLTDADWVERVTARMLTLDRTLSGADVHRIAMDLAGRPRWRALAPEAAADKAFDDPEAVDGV</sequence>
<dbReference type="AlphaFoldDB" id="A0A1W6L966"/>
<gene>
    <name evidence="1" type="ORF">A4W93_12780</name>
</gene>
<accession>A0A1W6L966</accession>
<dbReference type="OrthoDB" id="9154986at2"/>
<dbReference type="Proteomes" id="UP000193427">
    <property type="component" value="Chromosome"/>
</dbReference>
<protein>
    <submittedName>
        <fullName evidence="1">Uncharacterized protein</fullName>
    </submittedName>
</protein>
<dbReference type="EMBL" id="CP015118">
    <property type="protein sequence ID" value="ARN20698.1"/>
    <property type="molecule type" value="Genomic_DNA"/>
</dbReference>
<evidence type="ECO:0000313" key="2">
    <source>
        <dbReference type="Proteomes" id="UP000193427"/>
    </source>
</evidence>
<evidence type="ECO:0000313" key="1">
    <source>
        <dbReference type="EMBL" id="ARN20698.1"/>
    </source>
</evidence>
<organism evidence="1 2">
    <name type="scientific">Piscinibacter gummiphilus</name>
    <dbReference type="NCBI Taxonomy" id="946333"/>
    <lineage>
        <taxon>Bacteria</taxon>
        <taxon>Pseudomonadati</taxon>
        <taxon>Pseudomonadota</taxon>
        <taxon>Betaproteobacteria</taxon>
        <taxon>Burkholderiales</taxon>
        <taxon>Sphaerotilaceae</taxon>
        <taxon>Piscinibacter</taxon>
    </lineage>
</organism>
<proteinExistence type="predicted"/>
<keyword evidence="2" id="KW-1185">Reference proteome</keyword>
<name>A0A1W6L966_9BURK</name>
<reference evidence="1 2" key="1">
    <citation type="submission" date="2016-04" db="EMBL/GenBank/DDBJ databases">
        <title>Complete genome sequence of natural rubber-degrading, novel Gram-negative bacterium, Rhizobacter gummiphilus strain NS21.</title>
        <authorList>
            <person name="Tabata M."/>
            <person name="Kasai D."/>
            <person name="Fukuda M."/>
        </authorList>
    </citation>
    <scope>NUCLEOTIDE SEQUENCE [LARGE SCALE GENOMIC DNA]</scope>
    <source>
        <strain evidence="1 2">NS21</strain>
    </source>
</reference>
<dbReference type="RefSeq" id="WP_085750976.1">
    <property type="nucleotide sequence ID" value="NZ_BSPR01000007.1"/>
</dbReference>